<evidence type="ECO:0000256" key="1">
    <source>
        <dbReference type="SAM" id="Phobius"/>
    </source>
</evidence>
<keyword evidence="1" id="KW-0472">Membrane</keyword>
<dbReference type="GeneID" id="19878322"/>
<dbReference type="AlphaFoldDB" id="L2GXD5"/>
<protein>
    <submittedName>
        <fullName evidence="2">Uncharacterized protein</fullName>
    </submittedName>
</protein>
<dbReference type="HOGENOM" id="CLU_1961246_0_0_1"/>
<keyword evidence="1" id="KW-0812">Transmembrane</keyword>
<organism evidence="2 3">
    <name type="scientific">Vavraia culicis (isolate floridensis)</name>
    <name type="common">Microsporidian parasite</name>
    <dbReference type="NCBI Taxonomy" id="948595"/>
    <lineage>
        <taxon>Eukaryota</taxon>
        <taxon>Fungi</taxon>
        <taxon>Fungi incertae sedis</taxon>
        <taxon>Microsporidia</taxon>
        <taxon>Pleistophoridae</taxon>
        <taxon>Vavraia</taxon>
    </lineage>
</organism>
<dbReference type="OMA" id="MEIEKMM"/>
<reference evidence="3" key="1">
    <citation type="submission" date="2011-03" db="EMBL/GenBank/DDBJ databases">
        <title>The genome sequence of Vavraia culicis strain floridensis.</title>
        <authorList>
            <consortium name="The Broad Institute Genome Sequencing Platform"/>
            <person name="Cuomo C."/>
            <person name="Becnel J."/>
            <person name="Sanscrainte N."/>
            <person name="Young S.K."/>
            <person name="Zeng Q."/>
            <person name="Gargeya S."/>
            <person name="Fitzgerald M."/>
            <person name="Haas B."/>
            <person name="Abouelleil A."/>
            <person name="Alvarado L."/>
            <person name="Arachchi H.M."/>
            <person name="Berlin A."/>
            <person name="Chapman S.B."/>
            <person name="Gearin G."/>
            <person name="Goldberg J."/>
            <person name="Griggs A."/>
            <person name="Gujja S."/>
            <person name="Hansen M."/>
            <person name="Heiman D."/>
            <person name="Howarth C."/>
            <person name="Larimer J."/>
            <person name="Lui A."/>
            <person name="MacDonald P.J.P."/>
            <person name="McCowen C."/>
            <person name="Montmayeur A."/>
            <person name="Murphy C."/>
            <person name="Neiman D."/>
            <person name="Pearson M."/>
            <person name="Priest M."/>
            <person name="Roberts A."/>
            <person name="Saif S."/>
            <person name="Shea T."/>
            <person name="Sisk P."/>
            <person name="Stolte C."/>
            <person name="Sykes S."/>
            <person name="Wortman J."/>
            <person name="Nusbaum C."/>
            <person name="Birren B."/>
        </authorList>
    </citation>
    <scope>NUCLEOTIDE SEQUENCE [LARGE SCALE GENOMIC DNA]</scope>
    <source>
        <strain evidence="3">floridensis</strain>
    </source>
</reference>
<dbReference type="EMBL" id="GL877408">
    <property type="protein sequence ID" value="ELA48012.1"/>
    <property type="molecule type" value="Genomic_DNA"/>
</dbReference>
<evidence type="ECO:0000313" key="2">
    <source>
        <dbReference type="EMBL" id="ELA48012.1"/>
    </source>
</evidence>
<gene>
    <name evidence="2" type="ORF">VCUG_00435</name>
</gene>
<sequence length="128" mass="14717">MSTPNNTSDSFDRKDDSTLKSIKNIVQRYNKRRSTSQTDTNPTYLKLLLTSCKDELKEMSRNKKRVTSMEIEKMMSLIGEISQEIDELGKMCGIEKRRNVRMLCYFLFVVCIIVGVIVGAVSKLKILK</sequence>
<feature type="transmembrane region" description="Helical" evidence="1">
    <location>
        <begin position="103"/>
        <end position="122"/>
    </location>
</feature>
<evidence type="ECO:0000313" key="3">
    <source>
        <dbReference type="Proteomes" id="UP000011081"/>
    </source>
</evidence>
<dbReference type="RefSeq" id="XP_008073458.1">
    <property type="nucleotide sequence ID" value="XM_008075267.1"/>
</dbReference>
<accession>L2GXD5</accession>
<dbReference type="InParanoid" id="L2GXD5"/>
<dbReference type="Proteomes" id="UP000011081">
    <property type="component" value="Unassembled WGS sequence"/>
</dbReference>
<dbReference type="VEuPathDB" id="MicrosporidiaDB:VCUG_00435"/>
<keyword evidence="3" id="KW-1185">Reference proteome</keyword>
<name>L2GXD5_VAVCU</name>
<dbReference type="OrthoDB" id="10341963at2759"/>
<proteinExistence type="predicted"/>
<keyword evidence="1" id="KW-1133">Transmembrane helix</keyword>